<evidence type="ECO:0000313" key="3">
    <source>
        <dbReference type="Proteomes" id="UP000075670"/>
    </source>
</evidence>
<name>A0A151AUY5_9FIRM</name>
<sequence>MMGKSDKQKQLSFTNLENLSQWEGLPIVPEDSIPCRPGLPAFLWKVMVLQFLDNVSDREAEARARYDLRWKKTLGVGLAEAGFDYFYNLSFPFPQEEPRSTLP</sequence>
<keyword evidence="3" id="KW-1185">Reference proteome</keyword>
<reference evidence="2 3" key="1">
    <citation type="submission" date="2016-02" db="EMBL/GenBank/DDBJ databases">
        <title>Genome sequence of Moorella mulderi DSM 14980.</title>
        <authorList>
            <person name="Poehlein A."/>
            <person name="Daniel R."/>
        </authorList>
    </citation>
    <scope>NUCLEOTIDE SEQUENCE [LARGE SCALE GENOMIC DNA]</scope>
    <source>
        <strain evidence="2 3">DSM 14980</strain>
    </source>
</reference>
<evidence type="ECO:0000313" key="2">
    <source>
        <dbReference type="EMBL" id="KYH31484.1"/>
    </source>
</evidence>
<dbReference type="EMBL" id="LTBC01000010">
    <property type="protein sequence ID" value="KYH31484.1"/>
    <property type="molecule type" value="Genomic_DNA"/>
</dbReference>
<dbReference type="InterPro" id="IPR008490">
    <property type="entry name" value="Transposase_InsH_N"/>
</dbReference>
<gene>
    <name evidence="2" type="ORF">MOMUL_22230</name>
</gene>
<dbReference type="Proteomes" id="UP000075670">
    <property type="component" value="Unassembled WGS sequence"/>
</dbReference>
<organism evidence="2 3">
    <name type="scientific">Moorella mulderi DSM 14980</name>
    <dbReference type="NCBI Taxonomy" id="1122241"/>
    <lineage>
        <taxon>Bacteria</taxon>
        <taxon>Bacillati</taxon>
        <taxon>Bacillota</taxon>
        <taxon>Clostridia</taxon>
        <taxon>Neomoorellales</taxon>
        <taxon>Neomoorellaceae</taxon>
        <taxon>Neomoorella</taxon>
    </lineage>
</organism>
<comment type="caution">
    <text evidence="2">The sequence shown here is derived from an EMBL/GenBank/DDBJ whole genome shotgun (WGS) entry which is preliminary data.</text>
</comment>
<dbReference type="PATRIC" id="fig|1122241.3.peg.2367"/>
<feature type="domain" description="Transposase InsH N-terminal" evidence="1">
    <location>
        <begin position="40"/>
        <end position="81"/>
    </location>
</feature>
<evidence type="ECO:0000259" key="1">
    <source>
        <dbReference type="Pfam" id="PF05598"/>
    </source>
</evidence>
<protein>
    <recommendedName>
        <fullName evidence="1">Transposase InsH N-terminal domain-containing protein</fullName>
    </recommendedName>
</protein>
<dbReference type="AlphaFoldDB" id="A0A151AUY5"/>
<dbReference type="RefSeq" id="WP_062284880.1">
    <property type="nucleotide sequence ID" value="NZ_LTBC01000010.1"/>
</dbReference>
<accession>A0A151AUY5</accession>
<dbReference type="Pfam" id="PF05598">
    <property type="entry name" value="DUF772"/>
    <property type="match status" value="1"/>
</dbReference>
<dbReference type="OrthoDB" id="9789070at2"/>
<proteinExistence type="predicted"/>